<dbReference type="GO" id="GO:0031588">
    <property type="term" value="C:nucleotide-activated protein kinase complex"/>
    <property type="evidence" value="ECO:0007669"/>
    <property type="project" value="TreeGrafter"/>
</dbReference>
<dbReference type="GO" id="GO:0006631">
    <property type="term" value="P:fatty acid metabolic process"/>
    <property type="evidence" value="ECO:0007669"/>
    <property type="project" value="UniProtKB-KW"/>
</dbReference>
<sequence>MGNAGSSSMHRERHKSSDISTPNSPFRELPQRGDGAGSVGGGGGGGMAAVSGGQAFTFDKKRDSVLAGGSSQEDDETTSEPYYTKIGKASTEQSASDPSDPLSSAETRKRSSSVTEGGTTPKEMTSHDTTNDSESVKEQETGENMESQDDEKNPSFIPTVLRWDGGGHNVMICGTFTKWKPIPMVRSHGNFVTIIDLPEGDHHYKFYVDGEWKHDPKLKSVENDTGETTNLVSVRQSDFEVFQALAKDSENAVNNADKEYSQEVPQTKPWEKVSGPPILPPHLLQVILNKDTPLSCEPTLLPEPNHVMLNHLYALSIKDGVMVLSATHRYRKKYVTTLLYKPI</sequence>
<dbReference type="GO" id="GO:0019901">
    <property type="term" value="F:protein kinase binding"/>
    <property type="evidence" value="ECO:0007669"/>
    <property type="project" value="TreeGrafter"/>
</dbReference>
<evidence type="ECO:0000313" key="13">
    <source>
        <dbReference type="RefSeq" id="XP_005183743.1"/>
    </source>
</evidence>
<dbReference type="PANTHER" id="PTHR10343">
    <property type="entry name" value="5'-AMP-ACTIVATED PROTEIN KINASE , BETA SUBUNIT"/>
    <property type="match status" value="1"/>
</dbReference>
<comment type="function">
    <text evidence="6">Non-catalytic subunit of AMP-activated protein kinase (AMPK), an energy sensor protein kinase that plays a key role in regulating cellular energy metabolism. In response to reduction of intracellular ATP levels, AMPK activates energy-producing pathways and inhibits energy-consuming processes: inhibits protein, carbohydrate and lipid biosynthesis, as well as cell growth and proliferation. AMPK acts via direct phosphorylation of metabolic enzymes, and by longer-term effects via phosphorylation of transcription regulators. Also acts as a regulator of cellular polarity by remodeling the actin cytoskeleton; probably by indirectly activating myosin. Beta non-catalytic subunit acts as a scaffold on which the AMPK complex assembles, via its C-terminus that bridges alpha (PRKAA1 or PRKAA2) and gamma subunits (PRKAG1, PRKAG2 or PRKAG3).</text>
</comment>
<dbReference type="VEuPathDB" id="VectorBase:MDOA011931"/>
<dbReference type="GeneID" id="101897466"/>
<evidence type="ECO:0000256" key="7">
    <source>
        <dbReference type="ARBA" id="ARBA00040010"/>
    </source>
</evidence>
<keyword evidence="10 13" id="KW-0808">Transferase</keyword>
<evidence type="ECO:0000256" key="2">
    <source>
        <dbReference type="ARBA" id="ARBA00022516"/>
    </source>
</evidence>
<dbReference type="InterPro" id="IPR032640">
    <property type="entry name" value="AMPK1_CBM"/>
</dbReference>
<dbReference type="CTD" id="35931"/>
<dbReference type="GO" id="GO:0005634">
    <property type="term" value="C:nucleus"/>
    <property type="evidence" value="ECO:0007669"/>
    <property type="project" value="TreeGrafter"/>
</dbReference>
<dbReference type="KEGG" id="mde:101897466"/>
<dbReference type="FunFam" id="2.60.40.10:FF:000139">
    <property type="entry name" value="Protein kinase AMP-activated non-catalytic subunit beta 1"/>
    <property type="match status" value="1"/>
</dbReference>
<organism evidence="10">
    <name type="scientific">Musca domestica</name>
    <name type="common">House fly</name>
    <dbReference type="NCBI Taxonomy" id="7370"/>
    <lineage>
        <taxon>Eukaryota</taxon>
        <taxon>Metazoa</taxon>
        <taxon>Ecdysozoa</taxon>
        <taxon>Arthropoda</taxon>
        <taxon>Hexapoda</taxon>
        <taxon>Insecta</taxon>
        <taxon>Pterygota</taxon>
        <taxon>Neoptera</taxon>
        <taxon>Endopterygota</taxon>
        <taxon>Diptera</taxon>
        <taxon>Brachycera</taxon>
        <taxon>Muscomorpha</taxon>
        <taxon>Muscoidea</taxon>
        <taxon>Muscidae</taxon>
        <taxon>Musca</taxon>
    </lineage>
</organism>
<dbReference type="SUPFAM" id="SSF160219">
    <property type="entry name" value="AMPKBI-like"/>
    <property type="match status" value="1"/>
</dbReference>
<dbReference type="SMART" id="SM01010">
    <property type="entry name" value="AMPKBI"/>
    <property type="match status" value="1"/>
</dbReference>
<dbReference type="VEuPathDB" id="VectorBase:MDOMA2_004481"/>
<dbReference type="InterPro" id="IPR050827">
    <property type="entry name" value="CRP1_MDG1_kinase"/>
</dbReference>
<dbReference type="RefSeq" id="XP_005183743.1">
    <property type="nucleotide sequence ID" value="XM_005183686.3"/>
</dbReference>
<evidence type="ECO:0000259" key="9">
    <source>
        <dbReference type="SMART" id="SM01010"/>
    </source>
</evidence>
<dbReference type="EMBL" id="KA647547">
    <property type="protein sequence ID" value="AFP62176.1"/>
    <property type="molecule type" value="mRNA"/>
</dbReference>
<dbReference type="Gene3D" id="2.60.40.10">
    <property type="entry name" value="Immunoglobulins"/>
    <property type="match status" value="1"/>
</dbReference>
<keyword evidence="12" id="KW-1185">Reference proteome</keyword>
<dbReference type="InterPro" id="IPR037256">
    <property type="entry name" value="ASC_dom_sf"/>
</dbReference>
<dbReference type="InterPro" id="IPR014756">
    <property type="entry name" value="Ig_E-set"/>
</dbReference>
<dbReference type="Gene3D" id="6.20.250.60">
    <property type="match status" value="1"/>
</dbReference>
<evidence type="ECO:0000256" key="6">
    <source>
        <dbReference type="ARBA" id="ARBA00025180"/>
    </source>
</evidence>
<dbReference type="eggNOG" id="KOG1616">
    <property type="taxonomic scope" value="Eukaryota"/>
</dbReference>
<evidence type="ECO:0000256" key="5">
    <source>
        <dbReference type="ARBA" id="ARBA00023098"/>
    </source>
</evidence>
<dbReference type="STRING" id="7370.T1PFH7"/>
<comment type="similarity">
    <text evidence="1">Belongs to the 5'-AMP-activated protein kinase beta subunit family.</text>
</comment>
<gene>
    <name evidence="13" type="primary">LOC101897466</name>
    <name evidence="11" type="synonym">101897466</name>
</gene>
<keyword evidence="3" id="KW-0597">Phosphoprotein</keyword>
<dbReference type="SUPFAM" id="SSF81296">
    <property type="entry name" value="E set domains"/>
    <property type="match status" value="1"/>
</dbReference>
<feature type="compositionally biased region" description="Gly residues" evidence="8">
    <location>
        <begin position="34"/>
        <end position="47"/>
    </location>
</feature>
<name>T1PFH7_MUSDO</name>
<keyword evidence="2" id="KW-0444">Lipid biosynthesis</keyword>
<dbReference type="GO" id="GO:0016301">
    <property type="term" value="F:kinase activity"/>
    <property type="evidence" value="ECO:0007669"/>
    <property type="project" value="UniProtKB-KW"/>
</dbReference>
<reference evidence="13" key="3">
    <citation type="submission" date="2025-04" db="UniProtKB">
        <authorList>
            <consortium name="RefSeq"/>
        </authorList>
    </citation>
    <scope>IDENTIFICATION</scope>
    <source>
        <strain evidence="13">Aabys</strain>
    </source>
</reference>
<dbReference type="GO" id="GO:0005737">
    <property type="term" value="C:cytoplasm"/>
    <property type="evidence" value="ECO:0007669"/>
    <property type="project" value="TreeGrafter"/>
</dbReference>
<evidence type="ECO:0000256" key="1">
    <source>
        <dbReference type="ARBA" id="ARBA00010926"/>
    </source>
</evidence>
<keyword evidence="4" id="KW-0276">Fatty acid metabolism</keyword>
<dbReference type="Pfam" id="PF16561">
    <property type="entry name" value="AMPK1_CBM"/>
    <property type="match status" value="1"/>
</dbReference>
<feature type="domain" description="Association with the SNF1 complex (ASC)" evidence="9">
    <location>
        <begin position="253"/>
        <end position="343"/>
    </location>
</feature>
<dbReference type="OrthoDB" id="531008at2759"/>
<evidence type="ECO:0000313" key="10">
    <source>
        <dbReference type="EMBL" id="AFP62176.1"/>
    </source>
</evidence>
<dbReference type="AlphaFoldDB" id="T1PFH7"/>
<reference evidence="11" key="2">
    <citation type="submission" date="2021-01" db="UniProtKB">
        <authorList>
            <consortium name="EnsemblMetazoa"/>
        </authorList>
    </citation>
    <scope>IDENTIFICATION</scope>
    <source>
        <strain evidence="11">Aabys</strain>
    </source>
</reference>
<proteinExistence type="evidence at transcript level"/>
<dbReference type="GO" id="GO:0007165">
    <property type="term" value="P:signal transduction"/>
    <property type="evidence" value="ECO:0007669"/>
    <property type="project" value="TreeGrafter"/>
</dbReference>
<evidence type="ECO:0000313" key="12">
    <source>
        <dbReference type="Proteomes" id="UP001652621"/>
    </source>
</evidence>
<feature type="compositionally biased region" description="Low complexity" evidence="8">
    <location>
        <begin position="94"/>
        <end position="105"/>
    </location>
</feature>
<dbReference type="Pfam" id="PF04739">
    <property type="entry name" value="AMPKBI"/>
    <property type="match status" value="1"/>
</dbReference>
<feature type="compositionally biased region" description="Basic and acidic residues" evidence="8">
    <location>
        <begin position="124"/>
        <end position="140"/>
    </location>
</feature>
<protein>
    <recommendedName>
        <fullName evidence="7">5'-AMP-activated protein kinase subunit beta-1</fullName>
    </recommendedName>
</protein>
<dbReference type="Proteomes" id="UP001652621">
    <property type="component" value="Unplaced"/>
</dbReference>
<keyword evidence="5" id="KW-0443">Lipid metabolism</keyword>
<dbReference type="InterPro" id="IPR006828">
    <property type="entry name" value="ASC_dom"/>
</dbReference>
<reference evidence="10" key="1">
    <citation type="submission" date="2012-08" db="EMBL/GenBank/DDBJ databases">
        <title>Transcriptome of adult Musca domestica launches a platform for comparative house fly gene expression and characterization of differential gene expression among resistant and susceptible house flies.</title>
        <authorList>
            <person name="Liu N."/>
            <person name="Zhang L."/>
            <person name="Li M."/>
            <person name="Reid W."/>
        </authorList>
    </citation>
    <scope>NUCLEOTIDE SEQUENCE</scope>
    <source>
        <strain evidence="10">ALHF</strain>
        <tissue evidence="10">Whole body</tissue>
    </source>
</reference>
<dbReference type="EnsemblMetazoa" id="MDOA011931-RA">
    <property type="protein sequence ID" value="MDOA011931-PA"/>
    <property type="gene ID" value="MDOA011931"/>
</dbReference>
<dbReference type="PANTHER" id="PTHR10343:SF84">
    <property type="entry name" value="5'-AMP-ACTIVATED PROTEIN KINASE SUBUNIT BETA-1"/>
    <property type="match status" value="1"/>
</dbReference>
<keyword evidence="10 13" id="KW-0418">Kinase</keyword>
<dbReference type="InterPro" id="IPR013783">
    <property type="entry name" value="Ig-like_fold"/>
</dbReference>
<feature type="region of interest" description="Disordered" evidence="8">
    <location>
        <begin position="1"/>
        <end position="159"/>
    </location>
</feature>
<evidence type="ECO:0000256" key="4">
    <source>
        <dbReference type="ARBA" id="ARBA00022832"/>
    </source>
</evidence>
<dbReference type="CDD" id="cd02859">
    <property type="entry name" value="E_set_AMPKbeta_like_N"/>
    <property type="match status" value="1"/>
</dbReference>
<evidence type="ECO:0000313" key="11">
    <source>
        <dbReference type="EnsemblMetazoa" id="MDOA011931-PA"/>
    </source>
</evidence>
<accession>T1PFH7</accession>
<evidence type="ECO:0000256" key="3">
    <source>
        <dbReference type="ARBA" id="ARBA00022553"/>
    </source>
</evidence>
<evidence type="ECO:0000256" key="8">
    <source>
        <dbReference type="SAM" id="MobiDB-lite"/>
    </source>
</evidence>